<dbReference type="PANTHER" id="PTHR11076:SF34">
    <property type="entry name" value="PROTEIN UMUC"/>
    <property type="match status" value="1"/>
</dbReference>
<dbReference type="GO" id="GO:0042276">
    <property type="term" value="P:error-prone translesion synthesis"/>
    <property type="evidence" value="ECO:0007669"/>
    <property type="project" value="TreeGrafter"/>
</dbReference>
<evidence type="ECO:0000313" key="7">
    <source>
        <dbReference type="EMBL" id="RMA41649.1"/>
    </source>
</evidence>
<comment type="catalytic activity">
    <reaction evidence="5">
        <text>DNA(n) + a 2'-deoxyribonucleoside 5'-triphosphate = DNA(n+1) + diphosphate</text>
        <dbReference type="Rhea" id="RHEA:22508"/>
        <dbReference type="Rhea" id="RHEA-COMP:17339"/>
        <dbReference type="Rhea" id="RHEA-COMP:17340"/>
        <dbReference type="ChEBI" id="CHEBI:33019"/>
        <dbReference type="ChEBI" id="CHEBI:61560"/>
        <dbReference type="ChEBI" id="CHEBI:173112"/>
        <dbReference type="EC" id="2.7.7.7"/>
    </reaction>
</comment>
<name>A0A3L9XYM0_9RHOB</name>
<evidence type="ECO:0000256" key="2">
    <source>
        <dbReference type="ARBA" id="ARBA00011245"/>
    </source>
</evidence>
<dbReference type="Pfam" id="PF00817">
    <property type="entry name" value="IMS"/>
    <property type="match status" value="1"/>
</dbReference>
<dbReference type="Pfam" id="PF11799">
    <property type="entry name" value="IMS_C"/>
    <property type="match status" value="1"/>
</dbReference>
<dbReference type="InterPro" id="IPR043502">
    <property type="entry name" value="DNA/RNA_pol_sf"/>
</dbReference>
<dbReference type="GO" id="GO:0009432">
    <property type="term" value="P:SOS response"/>
    <property type="evidence" value="ECO:0007669"/>
    <property type="project" value="TreeGrafter"/>
</dbReference>
<dbReference type="OrthoDB" id="9808813at2"/>
<organism evidence="7 8">
    <name type="scientific">Rhodophyticola porphyridii</name>
    <dbReference type="NCBI Taxonomy" id="1852017"/>
    <lineage>
        <taxon>Bacteria</taxon>
        <taxon>Pseudomonadati</taxon>
        <taxon>Pseudomonadota</taxon>
        <taxon>Alphaproteobacteria</taxon>
        <taxon>Rhodobacterales</taxon>
        <taxon>Roseobacteraceae</taxon>
        <taxon>Rhodophyticola</taxon>
    </lineage>
</organism>
<comment type="similarity">
    <text evidence="1">Belongs to the DNA polymerase type-Y family.</text>
</comment>
<dbReference type="GO" id="GO:0003684">
    <property type="term" value="F:damaged DNA binding"/>
    <property type="evidence" value="ECO:0007669"/>
    <property type="project" value="InterPro"/>
</dbReference>
<dbReference type="AlphaFoldDB" id="A0A3L9XYM0"/>
<proteinExistence type="inferred from homology"/>
<evidence type="ECO:0000256" key="5">
    <source>
        <dbReference type="ARBA" id="ARBA00049244"/>
    </source>
</evidence>
<dbReference type="InterPro" id="IPR043128">
    <property type="entry name" value="Rev_trsase/Diguanyl_cyclase"/>
</dbReference>
<dbReference type="SUPFAM" id="SSF56672">
    <property type="entry name" value="DNA/RNA polymerases"/>
    <property type="match status" value="1"/>
</dbReference>
<dbReference type="EC" id="2.7.7.7" evidence="3"/>
<gene>
    <name evidence="7" type="ORF">D9R08_12275</name>
</gene>
<evidence type="ECO:0000256" key="1">
    <source>
        <dbReference type="ARBA" id="ARBA00010945"/>
    </source>
</evidence>
<dbReference type="Gene3D" id="3.30.70.270">
    <property type="match status" value="1"/>
</dbReference>
<reference evidence="7 8" key="1">
    <citation type="submission" date="2018-10" db="EMBL/GenBank/DDBJ databases">
        <authorList>
            <person name="Jung H.S."/>
            <person name="Jeon C.O."/>
        </authorList>
    </citation>
    <scope>NUCLEOTIDE SEQUENCE [LARGE SCALE GENOMIC DNA]</scope>
    <source>
        <strain evidence="7 8">MA-7-27</strain>
    </source>
</reference>
<comment type="subunit">
    <text evidence="2">Monomer.</text>
</comment>
<dbReference type="GO" id="GO:0003887">
    <property type="term" value="F:DNA-directed DNA polymerase activity"/>
    <property type="evidence" value="ECO:0007669"/>
    <property type="project" value="TreeGrafter"/>
</dbReference>
<dbReference type="PANTHER" id="PTHR11076">
    <property type="entry name" value="DNA REPAIR POLYMERASE UMUC / TRANSFERASE FAMILY MEMBER"/>
    <property type="match status" value="1"/>
</dbReference>
<evidence type="ECO:0000256" key="4">
    <source>
        <dbReference type="ARBA" id="ARBA00025589"/>
    </source>
</evidence>
<dbReference type="GO" id="GO:0006281">
    <property type="term" value="P:DNA repair"/>
    <property type="evidence" value="ECO:0007669"/>
    <property type="project" value="InterPro"/>
</dbReference>
<sequence length="412" mass="45318">MPQRVSTLFFDMDSYFAAVCQAEEPALIGRPVGVVTTDAPGAAMIAASREAKACGVKFGTKVAEARRLCPGIVFRPAQHDVCVEYHHRIRDAVETVLPIHTAHSVDEFSCLLDRSQQDLAEALKTGAAVKRAVAEQVHPSLTVSVGVAPNKLLAKVAAEMAKPDGLDWITAETLPEKILRLPLREFPGISRGILARLERAGIRDTQSLYALTPKAARHLWGNVEGARFLTQLQGGTVVYPPTRRSSLGHGQRLVMQNRTPQAARLVARRLLIKTASRLRREGLLARSLHVSASCDRHGRQSVGDTIMATQDTFTLLKTFERYWRGLTLADPRSVSVMVGGLIPMASHIADLFETREAGQQSTRERLCSMIDGLNARFGQDTVRFGELPPHKVPFTGAKIAFQRVPERSEFHE</sequence>
<dbReference type="InterPro" id="IPR050116">
    <property type="entry name" value="DNA_polymerase-Y"/>
</dbReference>
<dbReference type="PROSITE" id="PS50173">
    <property type="entry name" value="UMUC"/>
    <property type="match status" value="1"/>
</dbReference>
<evidence type="ECO:0000313" key="8">
    <source>
        <dbReference type="Proteomes" id="UP000281343"/>
    </source>
</evidence>
<dbReference type="EMBL" id="RCNT01000006">
    <property type="protein sequence ID" value="RMA41649.1"/>
    <property type="molecule type" value="Genomic_DNA"/>
</dbReference>
<dbReference type="Proteomes" id="UP000281343">
    <property type="component" value="Unassembled WGS sequence"/>
</dbReference>
<dbReference type="InterPro" id="IPR017961">
    <property type="entry name" value="DNA_pol_Y-fam_little_finger"/>
</dbReference>
<protein>
    <recommendedName>
        <fullName evidence="3">DNA-directed DNA polymerase</fullName>
        <ecNumber evidence="3">2.7.7.7</ecNumber>
    </recommendedName>
</protein>
<dbReference type="RefSeq" id="WP_121898363.1">
    <property type="nucleotide sequence ID" value="NZ_RCNT01000006.1"/>
</dbReference>
<evidence type="ECO:0000259" key="6">
    <source>
        <dbReference type="PROSITE" id="PS50173"/>
    </source>
</evidence>
<dbReference type="Gene3D" id="3.40.1170.60">
    <property type="match status" value="1"/>
</dbReference>
<dbReference type="GO" id="GO:0005829">
    <property type="term" value="C:cytosol"/>
    <property type="evidence" value="ECO:0007669"/>
    <property type="project" value="TreeGrafter"/>
</dbReference>
<keyword evidence="8" id="KW-1185">Reference proteome</keyword>
<comment type="function">
    <text evidence="4">Poorly processive, error-prone DNA polymerase involved in untargeted mutagenesis. Copies undamaged DNA at stalled replication forks, which arise in vivo from mismatched or misaligned primer ends. These misaligned primers can be extended by PolIV. Exhibits no 3'-5' exonuclease (proofreading) activity. May be involved in translesional synthesis, in conjunction with the beta clamp from PolIII.</text>
</comment>
<evidence type="ECO:0000256" key="3">
    <source>
        <dbReference type="ARBA" id="ARBA00012417"/>
    </source>
</evidence>
<accession>A0A3L9XYM0</accession>
<feature type="domain" description="UmuC" evidence="6">
    <location>
        <begin position="7"/>
        <end position="190"/>
    </location>
</feature>
<comment type="caution">
    <text evidence="7">The sequence shown here is derived from an EMBL/GenBank/DDBJ whole genome shotgun (WGS) entry which is preliminary data.</text>
</comment>
<dbReference type="InterPro" id="IPR001126">
    <property type="entry name" value="UmuC"/>
</dbReference>